<organism evidence="1 2">
    <name type="scientific">Aphanizomenon flos-aquae WA102</name>
    <dbReference type="NCBI Taxonomy" id="1710896"/>
    <lineage>
        <taxon>Bacteria</taxon>
        <taxon>Bacillati</taxon>
        <taxon>Cyanobacteriota</taxon>
        <taxon>Cyanophyceae</taxon>
        <taxon>Nostocales</taxon>
        <taxon>Aphanizomenonaceae</taxon>
        <taxon>Aphanizomenon</taxon>
    </lineage>
</organism>
<evidence type="ECO:0000313" key="2">
    <source>
        <dbReference type="Proteomes" id="UP000092093"/>
    </source>
</evidence>
<dbReference type="Proteomes" id="UP000092093">
    <property type="component" value="Unassembled WGS sequence"/>
</dbReference>
<dbReference type="EMBL" id="LJOW01000850">
    <property type="protein sequence ID" value="OBQ32301.1"/>
    <property type="molecule type" value="Genomic_DNA"/>
</dbReference>
<protein>
    <submittedName>
        <fullName evidence="1">Uncharacterized protein</fullName>
    </submittedName>
</protein>
<dbReference type="AlphaFoldDB" id="A0A1B7W566"/>
<proteinExistence type="predicted"/>
<accession>A0A1B7W566</accession>
<gene>
    <name evidence="1" type="ORF">AN484_28080</name>
</gene>
<reference evidence="1 2" key="1">
    <citation type="submission" date="2015-09" db="EMBL/GenBank/DDBJ databases">
        <title>Aphanizomenon flos-aquae WA102.</title>
        <authorList>
            <person name="Driscoll C."/>
        </authorList>
    </citation>
    <scope>NUCLEOTIDE SEQUENCE [LARGE SCALE GENOMIC DNA]</scope>
    <source>
        <strain evidence="1">WA102</strain>
    </source>
</reference>
<sequence>MAFKKIPKKFALFLKDFFSLESSNTRKFEDELRQLLRERFSSHGIKLILLFDELTKNTNSNYTITKKLFDKEISFPSFLK</sequence>
<name>A0A1B7W566_APHFL</name>
<comment type="caution">
    <text evidence="1">The sequence shown here is derived from an EMBL/GenBank/DDBJ whole genome shotgun (WGS) entry which is preliminary data.</text>
</comment>
<evidence type="ECO:0000313" key="1">
    <source>
        <dbReference type="EMBL" id="OBQ32301.1"/>
    </source>
</evidence>